<evidence type="ECO:0000313" key="3">
    <source>
        <dbReference type="Proteomes" id="UP000252519"/>
    </source>
</evidence>
<reference evidence="2 3" key="1">
    <citation type="submission" date="2014-10" db="EMBL/GenBank/DDBJ databases">
        <title>Draft genome of the hookworm Ancylostoma caninum.</title>
        <authorList>
            <person name="Mitreva M."/>
        </authorList>
    </citation>
    <scope>NUCLEOTIDE SEQUENCE [LARGE SCALE GENOMIC DNA]</scope>
    <source>
        <strain evidence="2 3">Baltimore</strain>
    </source>
</reference>
<feature type="compositionally biased region" description="Low complexity" evidence="1">
    <location>
        <begin position="251"/>
        <end position="268"/>
    </location>
</feature>
<feature type="region of interest" description="Disordered" evidence="1">
    <location>
        <begin position="107"/>
        <end position="126"/>
    </location>
</feature>
<feature type="compositionally biased region" description="Low complexity" evidence="1">
    <location>
        <begin position="117"/>
        <end position="126"/>
    </location>
</feature>
<protein>
    <submittedName>
        <fullName evidence="2">Uncharacterized protein</fullName>
    </submittedName>
</protein>
<feature type="compositionally biased region" description="Low complexity" evidence="1">
    <location>
        <begin position="28"/>
        <end position="37"/>
    </location>
</feature>
<keyword evidence="3" id="KW-1185">Reference proteome</keyword>
<proteinExistence type="predicted"/>
<feature type="compositionally biased region" description="Pro residues" evidence="1">
    <location>
        <begin position="171"/>
        <end position="180"/>
    </location>
</feature>
<comment type="caution">
    <text evidence="2">The sequence shown here is derived from an EMBL/GenBank/DDBJ whole genome shotgun (WGS) entry which is preliminary data.</text>
</comment>
<feature type="region of interest" description="Disordered" evidence="1">
    <location>
        <begin position="247"/>
        <end position="273"/>
    </location>
</feature>
<feature type="compositionally biased region" description="Pro residues" evidence="1">
    <location>
        <begin position="18"/>
        <end position="27"/>
    </location>
</feature>
<dbReference type="EMBL" id="JOJR01000469">
    <property type="protein sequence ID" value="RCN37418.1"/>
    <property type="molecule type" value="Genomic_DNA"/>
</dbReference>
<feature type="compositionally biased region" description="Low complexity" evidence="1">
    <location>
        <begin position="214"/>
        <end position="226"/>
    </location>
</feature>
<feature type="compositionally biased region" description="Basic and acidic residues" evidence="1">
    <location>
        <begin position="297"/>
        <end position="309"/>
    </location>
</feature>
<gene>
    <name evidence="2" type="ORF">ANCCAN_16669</name>
</gene>
<evidence type="ECO:0000313" key="2">
    <source>
        <dbReference type="EMBL" id="RCN37418.1"/>
    </source>
</evidence>
<organism evidence="2 3">
    <name type="scientific">Ancylostoma caninum</name>
    <name type="common">Dog hookworm</name>
    <dbReference type="NCBI Taxonomy" id="29170"/>
    <lineage>
        <taxon>Eukaryota</taxon>
        <taxon>Metazoa</taxon>
        <taxon>Ecdysozoa</taxon>
        <taxon>Nematoda</taxon>
        <taxon>Chromadorea</taxon>
        <taxon>Rhabditida</taxon>
        <taxon>Rhabditina</taxon>
        <taxon>Rhabditomorpha</taxon>
        <taxon>Strongyloidea</taxon>
        <taxon>Ancylostomatidae</taxon>
        <taxon>Ancylostomatinae</taxon>
        <taxon>Ancylostoma</taxon>
    </lineage>
</organism>
<feature type="compositionally biased region" description="Polar residues" evidence="1">
    <location>
        <begin position="318"/>
        <end position="330"/>
    </location>
</feature>
<feature type="region of interest" description="Disordered" evidence="1">
    <location>
        <begin position="158"/>
        <end position="231"/>
    </location>
</feature>
<feature type="region of interest" description="Disordered" evidence="1">
    <location>
        <begin position="297"/>
        <end position="383"/>
    </location>
</feature>
<feature type="region of interest" description="Disordered" evidence="1">
    <location>
        <begin position="1"/>
        <end position="87"/>
    </location>
</feature>
<dbReference type="AlphaFoldDB" id="A0A368G131"/>
<name>A0A368G131_ANCCA</name>
<evidence type="ECO:0000256" key="1">
    <source>
        <dbReference type="SAM" id="MobiDB-lite"/>
    </source>
</evidence>
<feature type="compositionally biased region" description="Polar residues" evidence="1">
    <location>
        <begin position="50"/>
        <end position="61"/>
    </location>
</feature>
<dbReference type="OrthoDB" id="5905973at2759"/>
<accession>A0A368G131</accession>
<dbReference type="Proteomes" id="UP000252519">
    <property type="component" value="Unassembled WGS sequence"/>
</dbReference>
<sequence>MFSSFFNQVKEGLAAAAEPPPNPPPQQAPSSKPAQQETSGADFLGGLLSVANQVGQAINEKNQPEVKQPPPTPEKPQDAPKISQEDIALISQGLGALVNTIKEKTATKEVEEEQVTKVDSQGGKVQVSSVVETKTVPAQPEQAPAAGGDFLSGLMNVAKEVGKAINEQQQPPQPPPPPPQQTSQLSQEDIARITQGLSALVGKAFSKSDEEGQAAKQDAQAGKVQQSSGDNDFITGLLSLAKEVGKKVTEPQGAQANAQASPPAAGNQESAKISQEDIGKIMVALGPLVSTIKDKAFAKKEDPEEEVSKVDSQGGKVQLSSVPQESTATAKSGAEQAPAAGGDFLSGLMNVAKEVGKAMNEQQQPAPQPSAPPANSQQLSQDDIAKITAGLGTLGMLLKDKAGDIFQKPAAEKEKEKPKEEPVIDDVEGEIGKVVLSGYTGDTGVVKKNE</sequence>